<gene>
    <name evidence="1" type="ORF">ACFO26_02965</name>
</gene>
<dbReference type="RefSeq" id="WP_213533868.1">
    <property type="nucleotide sequence ID" value="NZ_BOVQ01000002.1"/>
</dbReference>
<dbReference type="EMBL" id="JBHSGD010000004">
    <property type="protein sequence ID" value="MFC4651857.1"/>
    <property type="molecule type" value="Genomic_DNA"/>
</dbReference>
<comment type="caution">
    <text evidence="1">The sequence shown here is derived from an EMBL/GenBank/DDBJ whole genome shotgun (WGS) entry which is preliminary data.</text>
</comment>
<accession>A0ABV9JAU9</accession>
<name>A0ABV9JAU9_9LACT</name>
<evidence type="ECO:0000313" key="1">
    <source>
        <dbReference type="EMBL" id="MFC4651857.1"/>
    </source>
</evidence>
<protein>
    <recommendedName>
        <fullName evidence="3">Immunity protein 50</fullName>
    </recommendedName>
</protein>
<proteinExistence type="predicted"/>
<evidence type="ECO:0008006" key="3">
    <source>
        <dbReference type="Google" id="ProtNLM"/>
    </source>
</evidence>
<reference evidence="2" key="1">
    <citation type="journal article" date="2019" name="Int. J. Syst. Evol. Microbiol.">
        <title>The Global Catalogue of Microorganisms (GCM) 10K type strain sequencing project: providing services to taxonomists for standard genome sequencing and annotation.</title>
        <authorList>
            <consortium name="The Broad Institute Genomics Platform"/>
            <consortium name="The Broad Institute Genome Sequencing Center for Infectious Disease"/>
            <person name="Wu L."/>
            <person name="Ma J."/>
        </authorList>
    </citation>
    <scope>NUCLEOTIDE SEQUENCE [LARGE SCALE GENOMIC DNA]</scope>
    <source>
        <strain evidence="2">CCUG 63287</strain>
    </source>
</reference>
<keyword evidence="2" id="KW-1185">Reference proteome</keyword>
<organism evidence="1 2">
    <name type="scientific">Lactococcus nasutitermitis</name>
    <dbReference type="NCBI Taxonomy" id="1652957"/>
    <lineage>
        <taxon>Bacteria</taxon>
        <taxon>Bacillati</taxon>
        <taxon>Bacillota</taxon>
        <taxon>Bacilli</taxon>
        <taxon>Lactobacillales</taxon>
        <taxon>Streptococcaceae</taxon>
        <taxon>Lactococcus</taxon>
    </lineage>
</organism>
<dbReference type="Proteomes" id="UP001595987">
    <property type="component" value="Unassembled WGS sequence"/>
</dbReference>
<sequence length="134" mass="15846">MNIEQVQTEIDKTDYWDMKILNVQADFFGDELTIYIEKDDKTSFKVSFNTCYKVNYETDAGWDDNWRGSVKVKDMSFAQLGYFAQDITVSESENEDFIKVECNFSIMNMSIVCKNIDVEEIQNKDLSFFWEKEK</sequence>
<evidence type="ECO:0000313" key="2">
    <source>
        <dbReference type="Proteomes" id="UP001595987"/>
    </source>
</evidence>